<dbReference type="Proteomes" id="UP001165960">
    <property type="component" value="Unassembled WGS sequence"/>
</dbReference>
<keyword evidence="1" id="KW-0378">Hydrolase</keyword>
<organism evidence="1 2">
    <name type="scientific">Entomophthora muscae</name>
    <dbReference type="NCBI Taxonomy" id="34485"/>
    <lineage>
        <taxon>Eukaryota</taxon>
        <taxon>Fungi</taxon>
        <taxon>Fungi incertae sedis</taxon>
        <taxon>Zoopagomycota</taxon>
        <taxon>Entomophthoromycotina</taxon>
        <taxon>Entomophthoromycetes</taxon>
        <taxon>Entomophthorales</taxon>
        <taxon>Entomophthoraceae</taxon>
        <taxon>Entomophthora</taxon>
    </lineage>
</organism>
<name>A0ACC2RM29_9FUNG</name>
<proteinExistence type="predicted"/>
<comment type="caution">
    <text evidence="1">The sequence shown here is derived from an EMBL/GenBank/DDBJ whole genome shotgun (WGS) entry which is preliminary data.</text>
</comment>
<protein>
    <submittedName>
        <fullName evidence="1">Chitinase 2</fullName>
        <ecNumber evidence="1">3.2.1.14</ecNumber>
    </submittedName>
</protein>
<reference evidence="1" key="1">
    <citation type="submission" date="2022-04" db="EMBL/GenBank/DDBJ databases">
        <title>Genome of the entomopathogenic fungus Entomophthora muscae.</title>
        <authorList>
            <person name="Elya C."/>
            <person name="Lovett B.R."/>
            <person name="Lee E."/>
            <person name="Macias A.M."/>
            <person name="Hajek A.E."/>
            <person name="De Bivort B.L."/>
            <person name="Kasson M.T."/>
            <person name="De Fine Licht H.H."/>
            <person name="Stajich J.E."/>
        </authorList>
    </citation>
    <scope>NUCLEOTIDE SEQUENCE</scope>
    <source>
        <strain evidence="1">Berkeley</strain>
    </source>
</reference>
<keyword evidence="2" id="KW-1185">Reference proteome</keyword>
<dbReference type="EMBL" id="QTSX02007123">
    <property type="protein sequence ID" value="KAJ9051109.1"/>
    <property type="molecule type" value="Genomic_DNA"/>
</dbReference>
<evidence type="ECO:0000313" key="2">
    <source>
        <dbReference type="Proteomes" id="UP001165960"/>
    </source>
</evidence>
<gene>
    <name evidence="1" type="primary">CHT2_3</name>
    <name evidence="1" type="ORF">DSO57_1007794</name>
</gene>
<dbReference type="EC" id="3.2.1.14" evidence="1"/>
<keyword evidence="1" id="KW-0326">Glycosidase</keyword>
<sequence length="375" mass="41294">MLFLGFILCGKVVLGGLDLNCNSNVVHYWGQNSYGGSHLSDKNLWEKDLSFYCDQSDVDVINLSFLNIFNAGYGKLPEINFSNHCADFFNGTSLHTCPKIGHDIAYCQKKGKTVLLSLGGAVANTGFPSSSAASGFATTLWDLFMEGKHTYRPFGKAIIDGIDLDLEGGSQQHFDVFLSALQKKFGNSGRKYFVTAAPQCEFPDRNLQQIMEKGYMDAIFIQFYNNFCGVQNYGNQWAWNWPQWDAWATTRSFNKKAKLFVGVPAARSAAGSGYVTIDALETILKDIRSKYTSFGGVMLWDSSQNEHNRVGGATYSERIKKFLKAGTSCGHVPPTTSYTYAATTSQKPTFTTDLTPSSYPTSSPSNYRAPGVVSA</sequence>
<accession>A0ACC2RM29</accession>
<evidence type="ECO:0000313" key="1">
    <source>
        <dbReference type="EMBL" id="KAJ9051109.1"/>
    </source>
</evidence>